<evidence type="ECO:0000313" key="2">
    <source>
        <dbReference type="EMBL" id="KAL1837233.1"/>
    </source>
</evidence>
<proteinExistence type="predicted"/>
<keyword evidence="3" id="KW-1185">Reference proteome</keyword>
<comment type="caution">
    <text evidence="2">The sequence shown here is derived from an EMBL/GenBank/DDBJ whole genome shotgun (WGS) entry which is preliminary data.</text>
</comment>
<accession>A0ABR3V637</accession>
<feature type="region of interest" description="Disordered" evidence="1">
    <location>
        <begin position="1"/>
        <end position="80"/>
    </location>
</feature>
<organism evidence="2 3">
    <name type="scientific">Phialemonium thermophilum</name>
    <dbReference type="NCBI Taxonomy" id="223376"/>
    <lineage>
        <taxon>Eukaryota</taxon>
        <taxon>Fungi</taxon>
        <taxon>Dikarya</taxon>
        <taxon>Ascomycota</taxon>
        <taxon>Pezizomycotina</taxon>
        <taxon>Sordariomycetes</taxon>
        <taxon>Sordariomycetidae</taxon>
        <taxon>Cephalothecales</taxon>
        <taxon>Cephalothecaceae</taxon>
        <taxon>Phialemonium</taxon>
    </lineage>
</organism>
<protein>
    <submittedName>
        <fullName evidence="2">Uncharacterized protein</fullName>
    </submittedName>
</protein>
<feature type="compositionally biased region" description="Basic residues" evidence="1">
    <location>
        <begin position="49"/>
        <end position="58"/>
    </location>
</feature>
<dbReference type="Proteomes" id="UP001586593">
    <property type="component" value="Unassembled WGS sequence"/>
</dbReference>
<evidence type="ECO:0000313" key="3">
    <source>
        <dbReference type="Proteomes" id="UP001586593"/>
    </source>
</evidence>
<feature type="region of interest" description="Disordered" evidence="1">
    <location>
        <begin position="152"/>
        <end position="172"/>
    </location>
</feature>
<gene>
    <name evidence="2" type="ORF">VTK73DRAFT_4757</name>
</gene>
<evidence type="ECO:0000256" key="1">
    <source>
        <dbReference type="SAM" id="MobiDB-lite"/>
    </source>
</evidence>
<feature type="compositionally biased region" description="Low complexity" evidence="1">
    <location>
        <begin position="13"/>
        <end position="24"/>
    </location>
</feature>
<dbReference type="EMBL" id="JAZHXJ010002685">
    <property type="protein sequence ID" value="KAL1837233.1"/>
    <property type="molecule type" value="Genomic_DNA"/>
</dbReference>
<reference evidence="2 3" key="1">
    <citation type="journal article" date="2024" name="Commun. Biol.">
        <title>Comparative genomic analysis of thermophilic fungi reveals convergent evolutionary adaptations and gene losses.</title>
        <authorList>
            <person name="Steindorff A.S."/>
            <person name="Aguilar-Pontes M.V."/>
            <person name="Robinson A.J."/>
            <person name="Andreopoulos B."/>
            <person name="LaButti K."/>
            <person name="Kuo A."/>
            <person name="Mondo S."/>
            <person name="Riley R."/>
            <person name="Otillar R."/>
            <person name="Haridas S."/>
            <person name="Lipzen A."/>
            <person name="Grimwood J."/>
            <person name="Schmutz J."/>
            <person name="Clum A."/>
            <person name="Reid I.D."/>
            <person name="Moisan M.C."/>
            <person name="Butler G."/>
            <person name="Nguyen T.T.M."/>
            <person name="Dewar K."/>
            <person name="Conant G."/>
            <person name="Drula E."/>
            <person name="Henrissat B."/>
            <person name="Hansel C."/>
            <person name="Singer S."/>
            <person name="Hutchinson M.I."/>
            <person name="de Vries R.P."/>
            <person name="Natvig D.O."/>
            <person name="Powell A.J."/>
            <person name="Tsang A."/>
            <person name="Grigoriev I.V."/>
        </authorList>
    </citation>
    <scope>NUCLEOTIDE SEQUENCE [LARGE SCALE GENOMIC DNA]</scope>
    <source>
        <strain evidence="2 3">ATCC 24622</strain>
    </source>
</reference>
<sequence length="172" mass="18622">MELRPLVRPSGRLPTTSCLLPTSTDGPHGPHWAAERNSRQGGNPASLPRHPRRQKGKTGHGAPPHNYSRDRGRTGQPRTEMTRGTVGAFPFAKGSSAGAVPWPLASSFVSAYWTVVCLRAIGRIGKSTRRQKSGVDPVPPRHAAAYSRRVIGSWTSPGDPRPSSARHTLVIW</sequence>
<name>A0ABR3V637_9PEZI</name>